<evidence type="ECO:0000313" key="7">
    <source>
        <dbReference type="EMBL" id="MCS5710077.1"/>
    </source>
</evidence>
<evidence type="ECO:0000256" key="4">
    <source>
        <dbReference type="PIRSR" id="PIRSR603782-2"/>
    </source>
</evidence>
<keyword evidence="3" id="KW-0479">Metal-binding</keyword>
<gene>
    <name evidence="7" type="ORF">HT99x_001405</name>
    <name evidence="6" type="ORF">HT99x_01889</name>
</gene>
<feature type="binding site" evidence="3">
    <location>
        <position position="83"/>
    </location>
    <ligand>
        <name>Cu cation</name>
        <dbReference type="ChEBI" id="CHEBI:23378"/>
    </ligand>
</feature>
<keyword evidence="2 3" id="KW-0186">Copper</keyword>
<feature type="disulfide bond" description="Redox-active" evidence="4">
    <location>
        <begin position="83"/>
        <end position="87"/>
    </location>
</feature>
<dbReference type="InterPro" id="IPR036249">
    <property type="entry name" value="Thioredoxin-like_sf"/>
</dbReference>
<dbReference type="SUPFAM" id="SSF52833">
    <property type="entry name" value="Thioredoxin-like"/>
    <property type="match status" value="1"/>
</dbReference>
<protein>
    <submittedName>
        <fullName evidence="7">SCO family protein</fullName>
    </submittedName>
    <submittedName>
        <fullName evidence="6">SCO1/SenC</fullName>
    </submittedName>
</protein>
<keyword evidence="4" id="KW-1015">Disulfide bond</keyword>
<sequence>MKKHTLFIIFIIGIALAIGIWRENHVSNTTSGAQSLAPLSSGTALAGGHKLPEFSLVDMDGHLFNRNAFESRWSFVFFGYSSCPDLCPTTLQAMHQISQRLRNNPMLQFIFITIDPEQDTQARLKDFLQQDKFRGTAFVGVTGKKEDISALTKAIGVHMAQEKAPEADHIEHSGTILLINPQGELAAIFTQGDKPHAIAHDFKELLHRYATT</sequence>
<dbReference type="AlphaFoldDB" id="A0A0Q9YM98"/>
<feature type="domain" description="Thioredoxin" evidence="5">
    <location>
        <begin position="45"/>
        <end position="212"/>
    </location>
</feature>
<dbReference type="InterPro" id="IPR003782">
    <property type="entry name" value="SCO1/SenC"/>
</dbReference>
<dbReference type="Pfam" id="PF02630">
    <property type="entry name" value="SCO1-SenC"/>
    <property type="match status" value="1"/>
</dbReference>
<dbReference type="PATRIC" id="fig|1590043.3.peg.1927"/>
<evidence type="ECO:0000256" key="3">
    <source>
        <dbReference type="PIRSR" id="PIRSR603782-1"/>
    </source>
</evidence>
<dbReference type="PANTHER" id="PTHR12151">
    <property type="entry name" value="ELECTRON TRANSPORT PROTIN SCO1/SENC FAMILY MEMBER"/>
    <property type="match status" value="1"/>
</dbReference>
<dbReference type="RefSeq" id="WP_075066513.1">
    <property type="nucleotide sequence ID" value="NZ_LKAJ02000001.1"/>
</dbReference>
<accession>A0A0Q9YM98</accession>
<dbReference type="PANTHER" id="PTHR12151:SF25">
    <property type="entry name" value="LINALOOL DEHYDRATASE_ISOMERASE DOMAIN-CONTAINING PROTEIN"/>
    <property type="match status" value="1"/>
</dbReference>
<dbReference type="OrthoDB" id="9790194at2"/>
<dbReference type="InterPro" id="IPR013766">
    <property type="entry name" value="Thioredoxin_domain"/>
</dbReference>
<name>A0A0Q9YM98_9GAMM</name>
<evidence type="ECO:0000256" key="1">
    <source>
        <dbReference type="ARBA" id="ARBA00010996"/>
    </source>
</evidence>
<evidence type="ECO:0000313" key="6">
    <source>
        <dbReference type="EMBL" id="KRG20969.1"/>
    </source>
</evidence>
<evidence type="ECO:0000256" key="2">
    <source>
        <dbReference type="ARBA" id="ARBA00023008"/>
    </source>
</evidence>
<dbReference type="PROSITE" id="PS51352">
    <property type="entry name" value="THIOREDOXIN_2"/>
    <property type="match status" value="1"/>
</dbReference>
<reference evidence="7" key="2">
    <citation type="journal article" date="2016" name="Genome Announc.">
        <title>Draft Genome Sequences of Two Novel Amoeba-Resistant Intranuclear Bacteria, 'Candidatus Berkiella cookevillensis' and 'Candidatus Berkiella aquae'.</title>
        <authorList>
            <person name="Mehari Y.T."/>
            <person name="Arivett B.A."/>
            <person name="Farone A.L."/>
            <person name="Gunderson J.H."/>
            <person name="Farone M.B."/>
        </authorList>
    </citation>
    <scope>NUCLEOTIDE SEQUENCE</scope>
    <source>
        <strain evidence="7">HT99</strain>
    </source>
</reference>
<evidence type="ECO:0000313" key="8">
    <source>
        <dbReference type="Proteomes" id="UP000051497"/>
    </source>
</evidence>
<comment type="caution">
    <text evidence="6">The sequence shown here is derived from an EMBL/GenBank/DDBJ whole genome shotgun (WGS) entry which is preliminary data.</text>
</comment>
<organism evidence="6">
    <name type="scientific">Candidatus Berkiella aquae</name>
    <dbReference type="NCBI Taxonomy" id="295108"/>
    <lineage>
        <taxon>Bacteria</taxon>
        <taxon>Pseudomonadati</taxon>
        <taxon>Pseudomonadota</taxon>
        <taxon>Gammaproteobacteria</taxon>
        <taxon>Candidatus Berkiellales</taxon>
        <taxon>Candidatus Berkiellaceae</taxon>
        <taxon>Candidatus Berkiella</taxon>
    </lineage>
</organism>
<dbReference type="Gene3D" id="3.40.30.10">
    <property type="entry name" value="Glutaredoxin"/>
    <property type="match status" value="1"/>
</dbReference>
<feature type="binding site" evidence="3">
    <location>
        <position position="172"/>
    </location>
    <ligand>
        <name>Cu cation</name>
        <dbReference type="ChEBI" id="CHEBI:23378"/>
    </ligand>
</feature>
<evidence type="ECO:0000259" key="5">
    <source>
        <dbReference type="PROSITE" id="PS51352"/>
    </source>
</evidence>
<dbReference type="Proteomes" id="UP000051497">
    <property type="component" value="Unassembled WGS sequence"/>
</dbReference>
<dbReference type="EMBL" id="LKAJ01000007">
    <property type="protein sequence ID" value="KRG20969.1"/>
    <property type="molecule type" value="Genomic_DNA"/>
</dbReference>
<proteinExistence type="inferred from homology"/>
<dbReference type="CDD" id="cd02968">
    <property type="entry name" value="SCO"/>
    <property type="match status" value="1"/>
</dbReference>
<dbReference type="GO" id="GO:0046872">
    <property type="term" value="F:metal ion binding"/>
    <property type="evidence" value="ECO:0007669"/>
    <property type="project" value="UniProtKB-KW"/>
</dbReference>
<feature type="binding site" evidence="3">
    <location>
        <position position="87"/>
    </location>
    <ligand>
        <name>Cu cation</name>
        <dbReference type="ChEBI" id="CHEBI:23378"/>
    </ligand>
</feature>
<reference evidence="7" key="3">
    <citation type="submission" date="2021-06" db="EMBL/GenBank/DDBJ databases">
        <title>Genomic Description and Analysis of Intracellular Bacteria, Candidatus Berkiella cookevillensis and Candidatus Berkiella aquae.</title>
        <authorList>
            <person name="Kidane D.T."/>
            <person name="Mehari Y.T."/>
            <person name="Rice F.C."/>
            <person name="Arivett B.A."/>
            <person name="Farone A.L."/>
            <person name="Berk S.G."/>
            <person name="Farone M.B."/>
        </authorList>
    </citation>
    <scope>NUCLEOTIDE SEQUENCE</scope>
    <source>
        <strain evidence="7">HT99</strain>
    </source>
</reference>
<dbReference type="STRING" id="295108.HT99x_01889"/>
<comment type="similarity">
    <text evidence="1">Belongs to the SCO1/2 family.</text>
</comment>
<dbReference type="EMBL" id="LKAJ02000001">
    <property type="protein sequence ID" value="MCS5710077.1"/>
    <property type="molecule type" value="Genomic_DNA"/>
</dbReference>
<keyword evidence="8" id="KW-1185">Reference proteome</keyword>
<reference evidence="6" key="1">
    <citation type="submission" date="2015-09" db="EMBL/GenBank/DDBJ databases">
        <title>Draft Genome Sequences of Two Novel Amoeba-resistant Intranuclear Bacteria, Candidatus Berkiella cookevillensis and Candidatus Berkiella aquae.</title>
        <authorList>
            <person name="Mehari Y.T."/>
            <person name="Arivett B.A."/>
            <person name="Farone A.L."/>
            <person name="Gunderson J.H."/>
            <person name="Farone M.B."/>
        </authorList>
    </citation>
    <scope>NUCLEOTIDE SEQUENCE [LARGE SCALE GENOMIC DNA]</scope>
    <source>
        <strain evidence="6">HT99</strain>
    </source>
</reference>